<dbReference type="AlphaFoldDB" id="A0AAD8I4K6"/>
<keyword evidence="1" id="KW-0472">Membrane</keyword>
<sequence length="100" mass="11565">MAAASKWDYINLLFLRPILAILFVFSLLVLGWYLAWKLVLVHVPLVQEIFGLRKKTFTPKPPSRRRLSKFYNSLNSRDSTDNFSGFHILTLDSLNTVLPL</sequence>
<gene>
    <name evidence="2" type="ORF">POM88_025771</name>
</gene>
<organism evidence="2 3">
    <name type="scientific">Heracleum sosnowskyi</name>
    <dbReference type="NCBI Taxonomy" id="360622"/>
    <lineage>
        <taxon>Eukaryota</taxon>
        <taxon>Viridiplantae</taxon>
        <taxon>Streptophyta</taxon>
        <taxon>Embryophyta</taxon>
        <taxon>Tracheophyta</taxon>
        <taxon>Spermatophyta</taxon>
        <taxon>Magnoliopsida</taxon>
        <taxon>eudicotyledons</taxon>
        <taxon>Gunneridae</taxon>
        <taxon>Pentapetalae</taxon>
        <taxon>asterids</taxon>
        <taxon>campanulids</taxon>
        <taxon>Apiales</taxon>
        <taxon>Apiaceae</taxon>
        <taxon>Apioideae</taxon>
        <taxon>apioid superclade</taxon>
        <taxon>Tordylieae</taxon>
        <taxon>Tordyliinae</taxon>
        <taxon>Heracleum</taxon>
    </lineage>
</organism>
<dbReference type="PANTHER" id="PTHR37192">
    <property type="entry name" value="TRANSMEMBRANE PROTEIN"/>
    <property type="match status" value="1"/>
</dbReference>
<proteinExistence type="predicted"/>
<dbReference type="Proteomes" id="UP001237642">
    <property type="component" value="Unassembled WGS sequence"/>
</dbReference>
<keyword evidence="1" id="KW-1133">Transmembrane helix</keyword>
<keyword evidence="1" id="KW-0812">Transmembrane</keyword>
<name>A0AAD8I4K6_9APIA</name>
<accession>A0AAD8I4K6</accession>
<dbReference type="PANTHER" id="PTHR37192:SF2">
    <property type="entry name" value="TRANSMEMBRANE PROTEIN"/>
    <property type="match status" value="1"/>
</dbReference>
<evidence type="ECO:0000256" key="1">
    <source>
        <dbReference type="SAM" id="Phobius"/>
    </source>
</evidence>
<dbReference type="Pfam" id="PF15938">
    <property type="entry name" value="DUF4750"/>
    <property type="match status" value="1"/>
</dbReference>
<reference evidence="2" key="1">
    <citation type="submission" date="2023-02" db="EMBL/GenBank/DDBJ databases">
        <title>Genome of toxic invasive species Heracleum sosnowskyi carries increased number of genes despite the absence of recent whole-genome duplications.</title>
        <authorList>
            <person name="Schelkunov M."/>
            <person name="Shtratnikova V."/>
            <person name="Makarenko M."/>
            <person name="Klepikova A."/>
            <person name="Omelchenko D."/>
            <person name="Novikova G."/>
            <person name="Obukhova E."/>
            <person name="Bogdanov V."/>
            <person name="Penin A."/>
            <person name="Logacheva M."/>
        </authorList>
    </citation>
    <scope>NUCLEOTIDE SEQUENCE</scope>
    <source>
        <strain evidence="2">Hsosn_3</strain>
        <tissue evidence="2">Leaf</tissue>
    </source>
</reference>
<evidence type="ECO:0000313" key="2">
    <source>
        <dbReference type="EMBL" id="KAK1379027.1"/>
    </source>
</evidence>
<comment type="caution">
    <text evidence="2">The sequence shown here is derived from an EMBL/GenBank/DDBJ whole genome shotgun (WGS) entry which is preliminary data.</text>
</comment>
<dbReference type="EMBL" id="JAUIZM010000006">
    <property type="protein sequence ID" value="KAK1379027.1"/>
    <property type="molecule type" value="Genomic_DNA"/>
</dbReference>
<protein>
    <submittedName>
        <fullName evidence="2">FAD-binding Berberine family protein</fullName>
    </submittedName>
</protein>
<dbReference type="InterPro" id="IPR031851">
    <property type="entry name" value="DUF4750"/>
</dbReference>
<evidence type="ECO:0000313" key="3">
    <source>
        <dbReference type="Proteomes" id="UP001237642"/>
    </source>
</evidence>
<reference evidence="2" key="2">
    <citation type="submission" date="2023-05" db="EMBL/GenBank/DDBJ databases">
        <authorList>
            <person name="Schelkunov M.I."/>
        </authorList>
    </citation>
    <scope>NUCLEOTIDE SEQUENCE</scope>
    <source>
        <strain evidence="2">Hsosn_3</strain>
        <tissue evidence="2">Leaf</tissue>
    </source>
</reference>
<feature type="transmembrane region" description="Helical" evidence="1">
    <location>
        <begin position="12"/>
        <end position="35"/>
    </location>
</feature>
<keyword evidence="3" id="KW-1185">Reference proteome</keyword>